<evidence type="ECO:0000256" key="1">
    <source>
        <dbReference type="ARBA" id="ARBA00004651"/>
    </source>
</evidence>
<dbReference type="GO" id="GO:0005886">
    <property type="term" value="C:plasma membrane"/>
    <property type="evidence" value="ECO:0007669"/>
    <property type="project" value="UniProtKB-SubCell"/>
</dbReference>
<dbReference type="InterPro" id="IPR055348">
    <property type="entry name" value="DctQ"/>
</dbReference>
<evidence type="ECO:0000256" key="7">
    <source>
        <dbReference type="RuleBase" id="RU369079"/>
    </source>
</evidence>
<evidence type="ECO:0000256" key="6">
    <source>
        <dbReference type="ARBA" id="ARBA00023136"/>
    </source>
</evidence>
<feature type="transmembrane region" description="Helical" evidence="7">
    <location>
        <begin position="180"/>
        <end position="203"/>
    </location>
</feature>
<reference evidence="9 10" key="1">
    <citation type="submission" date="2016-10" db="EMBL/GenBank/DDBJ databases">
        <authorList>
            <person name="de Groot N.N."/>
        </authorList>
    </citation>
    <scope>NUCLEOTIDE SEQUENCE [LARGE SCALE GENOMIC DNA]</scope>
    <source>
        <strain evidence="9 10">DSM 17925</strain>
    </source>
</reference>
<feature type="transmembrane region" description="Helical" evidence="7">
    <location>
        <begin position="51"/>
        <end position="75"/>
    </location>
</feature>
<accession>A0A1I0NUE9</accession>
<keyword evidence="2 7" id="KW-0813">Transport</keyword>
<keyword evidence="4 7" id="KW-0812">Transmembrane</keyword>
<comment type="subunit">
    <text evidence="7">The complex comprises the extracytoplasmic solute receptor protein and the two transmembrane proteins.</text>
</comment>
<dbReference type="AlphaFoldDB" id="A0A1I0NUE9"/>
<evidence type="ECO:0000313" key="9">
    <source>
        <dbReference type="EMBL" id="SEW05182.1"/>
    </source>
</evidence>
<organism evidence="9 10">
    <name type="scientific">Cognatiyoonia koreensis</name>
    <dbReference type="NCBI Taxonomy" id="364200"/>
    <lineage>
        <taxon>Bacteria</taxon>
        <taxon>Pseudomonadati</taxon>
        <taxon>Pseudomonadota</taxon>
        <taxon>Alphaproteobacteria</taxon>
        <taxon>Rhodobacterales</taxon>
        <taxon>Paracoccaceae</taxon>
        <taxon>Cognatiyoonia</taxon>
    </lineage>
</organism>
<evidence type="ECO:0000259" key="8">
    <source>
        <dbReference type="Pfam" id="PF04290"/>
    </source>
</evidence>
<sequence>MGLVEAWGGNPVGWFFAHLIEAFYNFFYAILHPGMWLNWSDPEALTRFIYYGGSVELFFVVFVIFLIVTIIGMINNRFMWGCVRGLEGFGNAVGRLAAWAGLLMVLQQIVIIFMQRVFAVSEISLGFGMSFSQDVSWWSEELKLYNALIVCLCVSYTFIQGGHVRVDLVYSVVSYRTKRLIDMIGALVFMVPAAILTWLYGWFFMWRHLVVPNPSASDSLERLMNKARALRWNVETIGFSPNGFNAYFLFKILLITFTALVMLQAVAFFYRSYLERKEGEPSEGKYLDKDKLGDEQAELVAQIH</sequence>
<proteinExistence type="inferred from homology"/>
<feature type="domain" description="Tripartite ATP-independent periplasmic transporters DctQ component" evidence="8">
    <location>
        <begin position="132"/>
        <end position="202"/>
    </location>
</feature>
<dbReference type="RefSeq" id="WP_089990614.1">
    <property type="nucleotide sequence ID" value="NZ_FOIZ01000001.1"/>
</dbReference>
<gene>
    <name evidence="9" type="ORF">SAMN04488515_0826</name>
</gene>
<dbReference type="EMBL" id="FOIZ01000001">
    <property type="protein sequence ID" value="SEW05182.1"/>
    <property type="molecule type" value="Genomic_DNA"/>
</dbReference>
<comment type="subcellular location">
    <subcellularLocation>
        <location evidence="7">Cell inner membrane</location>
        <topology evidence="7">Multi-pass membrane protein</topology>
    </subcellularLocation>
    <subcellularLocation>
        <location evidence="1">Cell membrane</location>
        <topology evidence="1">Multi-pass membrane protein</topology>
    </subcellularLocation>
</comment>
<evidence type="ECO:0000256" key="3">
    <source>
        <dbReference type="ARBA" id="ARBA00022475"/>
    </source>
</evidence>
<keyword evidence="7" id="KW-0997">Cell inner membrane</keyword>
<dbReference type="Pfam" id="PF04290">
    <property type="entry name" value="DctQ"/>
    <property type="match status" value="1"/>
</dbReference>
<name>A0A1I0NUE9_9RHOB</name>
<feature type="transmembrane region" description="Helical" evidence="7">
    <location>
        <begin position="96"/>
        <end position="118"/>
    </location>
</feature>
<feature type="transmembrane region" description="Helical" evidence="7">
    <location>
        <begin position="248"/>
        <end position="270"/>
    </location>
</feature>
<keyword evidence="5 7" id="KW-1133">Transmembrane helix</keyword>
<dbReference type="STRING" id="364200.SAMN04488515_0826"/>
<dbReference type="Proteomes" id="UP000199167">
    <property type="component" value="Unassembled WGS sequence"/>
</dbReference>
<keyword evidence="10" id="KW-1185">Reference proteome</keyword>
<keyword evidence="6 7" id="KW-0472">Membrane</keyword>
<dbReference type="GO" id="GO:0022857">
    <property type="term" value="F:transmembrane transporter activity"/>
    <property type="evidence" value="ECO:0007669"/>
    <property type="project" value="UniProtKB-UniRule"/>
</dbReference>
<evidence type="ECO:0000256" key="2">
    <source>
        <dbReference type="ARBA" id="ARBA00022448"/>
    </source>
</evidence>
<comment type="caution">
    <text evidence="7">Lacks conserved residue(s) required for the propagation of feature annotation.</text>
</comment>
<comment type="function">
    <text evidence="7">Part of the tripartite ATP-independent periplasmic (TRAP) transport system.</text>
</comment>
<evidence type="ECO:0000313" key="10">
    <source>
        <dbReference type="Proteomes" id="UP000199167"/>
    </source>
</evidence>
<evidence type="ECO:0000256" key="4">
    <source>
        <dbReference type="ARBA" id="ARBA00022692"/>
    </source>
</evidence>
<protein>
    <recommendedName>
        <fullName evidence="7">TRAP transporter small permease protein</fullName>
    </recommendedName>
</protein>
<dbReference type="OrthoDB" id="9794346at2"/>
<keyword evidence="3" id="KW-1003">Cell membrane</keyword>
<feature type="transmembrane region" description="Helical" evidence="7">
    <location>
        <begin position="12"/>
        <end position="31"/>
    </location>
</feature>
<evidence type="ECO:0000256" key="5">
    <source>
        <dbReference type="ARBA" id="ARBA00022989"/>
    </source>
</evidence>
<comment type="similarity">
    <text evidence="7">Belongs to the TRAP transporter small permease family.</text>
</comment>
<feature type="transmembrane region" description="Helical" evidence="7">
    <location>
        <begin position="142"/>
        <end position="159"/>
    </location>
</feature>